<dbReference type="InterPro" id="IPR000866">
    <property type="entry name" value="AhpC/TSA"/>
</dbReference>
<keyword evidence="2" id="KW-1133">Transmembrane helix</keyword>
<dbReference type="InterPro" id="IPR036249">
    <property type="entry name" value="Thioredoxin-like_sf"/>
</dbReference>
<dbReference type="GO" id="GO:0016209">
    <property type="term" value="F:antioxidant activity"/>
    <property type="evidence" value="ECO:0007669"/>
    <property type="project" value="InterPro"/>
</dbReference>
<dbReference type="EMBL" id="FNBG01000015">
    <property type="protein sequence ID" value="SDF71335.1"/>
    <property type="molecule type" value="Genomic_DNA"/>
</dbReference>
<dbReference type="GO" id="GO:0016853">
    <property type="term" value="F:isomerase activity"/>
    <property type="evidence" value="ECO:0007669"/>
    <property type="project" value="UniProtKB-KW"/>
</dbReference>
<evidence type="ECO:0000313" key="5">
    <source>
        <dbReference type="Proteomes" id="UP000198972"/>
    </source>
</evidence>
<dbReference type="GO" id="GO:0016491">
    <property type="term" value="F:oxidoreductase activity"/>
    <property type="evidence" value="ECO:0007669"/>
    <property type="project" value="InterPro"/>
</dbReference>
<dbReference type="AlphaFoldDB" id="A0A1G7NB64"/>
<feature type="domain" description="Thioredoxin" evidence="3">
    <location>
        <begin position="45"/>
        <end position="177"/>
    </location>
</feature>
<dbReference type="Proteomes" id="UP000198972">
    <property type="component" value="Unassembled WGS sequence"/>
</dbReference>
<dbReference type="PROSITE" id="PS51352">
    <property type="entry name" value="THIOREDOXIN_2"/>
    <property type="match status" value="1"/>
</dbReference>
<evidence type="ECO:0000259" key="3">
    <source>
        <dbReference type="PROSITE" id="PS51352"/>
    </source>
</evidence>
<dbReference type="Pfam" id="PF00578">
    <property type="entry name" value="AhpC-TSA"/>
    <property type="match status" value="1"/>
</dbReference>
<dbReference type="STRING" id="670482.SAMN04488542_11593"/>
<proteinExistence type="predicted"/>
<dbReference type="OrthoDB" id="462848at2"/>
<dbReference type="Gene3D" id="3.40.30.10">
    <property type="entry name" value="Glutaredoxin"/>
    <property type="match status" value="1"/>
</dbReference>
<accession>A0A1G7NB64</accession>
<keyword evidence="5" id="KW-1185">Reference proteome</keyword>
<dbReference type="RefSeq" id="WP_091231415.1">
    <property type="nucleotide sequence ID" value="NZ_FNBG01000015.1"/>
</dbReference>
<dbReference type="SUPFAM" id="SSF52833">
    <property type="entry name" value="Thioredoxin-like"/>
    <property type="match status" value="1"/>
</dbReference>
<gene>
    <name evidence="4" type="ORF">SAMN04488542_11593</name>
</gene>
<evidence type="ECO:0000256" key="2">
    <source>
        <dbReference type="SAM" id="Phobius"/>
    </source>
</evidence>
<reference evidence="4 5" key="1">
    <citation type="submission" date="2016-10" db="EMBL/GenBank/DDBJ databases">
        <authorList>
            <person name="de Groot N.N."/>
        </authorList>
    </citation>
    <scope>NUCLEOTIDE SEQUENCE [LARGE SCALE GENOMIC DNA]</scope>
    <source>
        <strain evidence="4 5">DSM 28129</strain>
    </source>
</reference>
<evidence type="ECO:0000256" key="1">
    <source>
        <dbReference type="ARBA" id="ARBA00023157"/>
    </source>
</evidence>
<evidence type="ECO:0000313" key="4">
    <source>
        <dbReference type="EMBL" id="SDF71335.1"/>
    </source>
</evidence>
<feature type="transmembrane region" description="Helical" evidence="2">
    <location>
        <begin position="6"/>
        <end position="28"/>
    </location>
</feature>
<keyword evidence="2" id="KW-0812">Transmembrane</keyword>
<organism evidence="4 5">
    <name type="scientific">Fontibacillus panacisegetis</name>
    <dbReference type="NCBI Taxonomy" id="670482"/>
    <lineage>
        <taxon>Bacteria</taxon>
        <taxon>Bacillati</taxon>
        <taxon>Bacillota</taxon>
        <taxon>Bacilli</taxon>
        <taxon>Bacillales</taxon>
        <taxon>Paenibacillaceae</taxon>
        <taxon>Fontibacillus</taxon>
    </lineage>
</organism>
<name>A0A1G7NB64_9BACL</name>
<keyword evidence="2" id="KW-0472">Membrane</keyword>
<dbReference type="InterPro" id="IPR013766">
    <property type="entry name" value="Thioredoxin_domain"/>
</dbReference>
<sequence>MSDFIVITILVLVLAQLYLIFLLARLVGEFINKIRSVRGITLSEFEIGDQVPLFREISDKKVKVLLKDLLSKKKTLLIFINTTCVTCKTILPDINKIVENFNINVVVINGDRDSNDELILEALPTTITYIRSPETMGAYHVSQVPYAFLISQEGTLEQHGPLKSFNNLWNLLISEENLILQAKITSL</sequence>
<keyword evidence="1" id="KW-1015">Disulfide bond</keyword>
<keyword evidence="4" id="KW-0413">Isomerase</keyword>
<protein>
    <submittedName>
        <fullName evidence="4">Thiol-disulfide isomerase or thioredoxin</fullName>
    </submittedName>
</protein>